<feature type="chain" id="PRO_5046456506" evidence="2">
    <location>
        <begin position="21"/>
        <end position="400"/>
    </location>
</feature>
<evidence type="ECO:0000313" key="3">
    <source>
        <dbReference type="EMBL" id="CAK9012300.1"/>
    </source>
</evidence>
<accession>A0ABP0JD29</accession>
<comment type="caution">
    <text evidence="3">The sequence shown here is derived from an EMBL/GenBank/DDBJ whole genome shotgun (WGS) entry which is preliminary data.</text>
</comment>
<sequence length="400" mass="41867">MLSLLPKAVLVLLYVLPTIGLKTQTMLTACTCSCCEASARSFLRTGHNAVICTPLFAIAQASSCPAECNDLQEATAKALHNAALGDEESAVDYSRFCLQSCSPPGAKQSLCTPSLPLPLLDTSLLAKPESTAPETGTLVAEAEGKKASAMAAEAKVAAAEAAAAAAEAKAAANLEMAQSRGSLASEITEELKASAARAAMYANSASESVKKAEKELQEMKDLPKKAAEEAAQEAIRQLQQEDDTNKKVLETFQAHATPTLQPPSAAAAIAASPFRAAIREAEQVQNVYEQRASQLKSEADLLRASSASVGDRLDAYANNKDFSRVIRAQSHDLLVESLRKETEAAKAMDDAHRAGRPIPKLEAAAATAAARASILESSKWMPPSLGPIPVMAMAPAPSPA</sequence>
<feature type="signal peptide" evidence="2">
    <location>
        <begin position="1"/>
        <end position="20"/>
    </location>
</feature>
<feature type="coiled-coil region" evidence="1">
    <location>
        <begin position="202"/>
        <end position="244"/>
    </location>
</feature>
<protein>
    <submittedName>
        <fullName evidence="3">Uncharacterized protein</fullName>
    </submittedName>
</protein>
<evidence type="ECO:0000256" key="1">
    <source>
        <dbReference type="SAM" id="Coils"/>
    </source>
</evidence>
<keyword evidence="2" id="KW-0732">Signal</keyword>
<dbReference type="EMBL" id="CAXAMN010005102">
    <property type="protein sequence ID" value="CAK9012300.1"/>
    <property type="molecule type" value="Genomic_DNA"/>
</dbReference>
<name>A0ABP0JD29_9DINO</name>
<keyword evidence="4" id="KW-1185">Reference proteome</keyword>
<dbReference type="Proteomes" id="UP001642484">
    <property type="component" value="Unassembled WGS sequence"/>
</dbReference>
<keyword evidence="1" id="KW-0175">Coiled coil</keyword>
<proteinExistence type="predicted"/>
<organism evidence="3 4">
    <name type="scientific">Durusdinium trenchii</name>
    <dbReference type="NCBI Taxonomy" id="1381693"/>
    <lineage>
        <taxon>Eukaryota</taxon>
        <taxon>Sar</taxon>
        <taxon>Alveolata</taxon>
        <taxon>Dinophyceae</taxon>
        <taxon>Suessiales</taxon>
        <taxon>Symbiodiniaceae</taxon>
        <taxon>Durusdinium</taxon>
    </lineage>
</organism>
<reference evidence="3 4" key="1">
    <citation type="submission" date="2024-02" db="EMBL/GenBank/DDBJ databases">
        <authorList>
            <person name="Chen Y."/>
            <person name="Shah S."/>
            <person name="Dougan E. K."/>
            <person name="Thang M."/>
            <person name="Chan C."/>
        </authorList>
    </citation>
    <scope>NUCLEOTIDE SEQUENCE [LARGE SCALE GENOMIC DNA]</scope>
</reference>
<evidence type="ECO:0000313" key="4">
    <source>
        <dbReference type="Proteomes" id="UP001642484"/>
    </source>
</evidence>
<gene>
    <name evidence="3" type="ORF">CCMP2556_LOCUS10803</name>
</gene>
<evidence type="ECO:0000256" key="2">
    <source>
        <dbReference type="SAM" id="SignalP"/>
    </source>
</evidence>